<keyword evidence="3" id="KW-1185">Reference proteome</keyword>
<reference evidence="2 3" key="1">
    <citation type="submission" date="2019-12" db="EMBL/GenBank/DDBJ databases">
        <authorList>
            <person name="Alioto T."/>
            <person name="Alioto T."/>
            <person name="Gomez Garrido J."/>
        </authorList>
    </citation>
    <scope>NUCLEOTIDE SEQUENCE [LARGE SCALE GENOMIC DNA]</scope>
</reference>
<feature type="region of interest" description="Disordered" evidence="1">
    <location>
        <begin position="283"/>
        <end position="315"/>
    </location>
</feature>
<feature type="compositionally biased region" description="Polar residues" evidence="1">
    <location>
        <begin position="134"/>
        <end position="150"/>
    </location>
</feature>
<feature type="compositionally biased region" description="Acidic residues" evidence="1">
    <location>
        <begin position="90"/>
        <end position="101"/>
    </location>
</feature>
<evidence type="ECO:0000256" key="1">
    <source>
        <dbReference type="SAM" id="MobiDB-lite"/>
    </source>
</evidence>
<accession>A0A8S0U404</accession>
<evidence type="ECO:0000313" key="3">
    <source>
        <dbReference type="Proteomes" id="UP000594638"/>
    </source>
</evidence>
<gene>
    <name evidence="2" type="ORF">OLEA9_A104698</name>
</gene>
<protein>
    <submittedName>
        <fullName evidence="2">Uncharacterized protein</fullName>
    </submittedName>
</protein>
<dbReference type="Gramene" id="OE9A104698T1">
    <property type="protein sequence ID" value="OE9A104698C1"/>
    <property type="gene ID" value="OE9A104698"/>
</dbReference>
<comment type="caution">
    <text evidence="2">The sequence shown here is derived from an EMBL/GenBank/DDBJ whole genome shotgun (WGS) entry which is preliminary data.</text>
</comment>
<name>A0A8S0U404_OLEEU</name>
<feature type="region of interest" description="Disordered" evidence="1">
    <location>
        <begin position="61"/>
        <end position="103"/>
    </location>
</feature>
<dbReference type="Proteomes" id="UP000594638">
    <property type="component" value="Unassembled WGS sequence"/>
</dbReference>
<dbReference type="EMBL" id="CACTIH010007447">
    <property type="protein sequence ID" value="CAA3013649.1"/>
    <property type="molecule type" value="Genomic_DNA"/>
</dbReference>
<feature type="region of interest" description="Disordered" evidence="1">
    <location>
        <begin position="115"/>
        <end position="150"/>
    </location>
</feature>
<dbReference type="AlphaFoldDB" id="A0A8S0U404"/>
<organism evidence="2 3">
    <name type="scientific">Olea europaea subsp. europaea</name>
    <dbReference type="NCBI Taxonomy" id="158383"/>
    <lineage>
        <taxon>Eukaryota</taxon>
        <taxon>Viridiplantae</taxon>
        <taxon>Streptophyta</taxon>
        <taxon>Embryophyta</taxon>
        <taxon>Tracheophyta</taxon>
        <taxon>Spermatophyta</taxon>
        <taxon>Magnoliopsida</taxon>
        <taxon>eudicotyledons</taxon>
        <taxon>Gunneridae</taxon>
        <taxon>Pentapetalae</taxon>
        <taxon>asterids</taxon>
        <taxon>lamiids</taxon>
        <taxon>Lamiales</taxon>
        <taxon>Oleaceae</taxon>
        <taxon>Oleeae</taxon>
        <taxon>Olea</taxon>
    </lineage>
</organism>
<sequence>MKKKGKAVSYTVHSFPIAIQLHVYVTLWPTETESGQPHIATLVLLNDDPVPALDDLARDSVAPQFQVERIGTPEGDTSEEAHDRGGTSGGEEESGADESGEEEVRIVTVIELDEVDRQGLPPRSPHQHRATSPMAPSTSHVRPTAAAGSSLTADDVQGMLLDQRILFEMRLCTVKLELMQHMSDEFKKLKDFISTIIPASGSTTTACATEVDPEPRQSDYGGFAGHHPSPDGLDDDMGIDRQEGDGMCINEEHMEPCLDEQDMPLATGTESLQDIAHIQPCPEDGPVPEPSTVEEVQGAHHPSPGDREKEQDMVSTGTINLQDTVHIDPCLDNDLVLVLATVDEVQVPADVARPGWAVTTNRR</sequence>
<proteinExistence type="predicted"/>
<feature type="compositionally biased region" description="Basic and acidic residues" evidence="1">
    <location>
        <begin position="303"/>
        <end position="312"/>
    </location>
</feature>
<evidence type="ECO:0000313" key="2">
    <source>
        <dbReference type="EMBL" id="CAA3013649.1"/>
    </source>
</evidence>